<dbReference type="Proteomes" id="UP000620075">
    <property type="component" value="Unassembled WGS sequence"/>
</dbReference>
<evidence type="ECO:0000313" key="3">
    <source>
        <dbReference type="EMBL" id="MBJ7602223.1"/>
    </source>
</evidence>
<name>A0A934NCM3_9BACT</name>
<dbReference type="InterPro" id="IPR006047">
    <property type="entry name" value="GH13_cat_dom"/>
</dbReference>
<dbReference type="GO" id="GO:0005975">
    <property type="term" value="P:carbohydrate metabolic process"/>
    <property type="evidence" value="ECO:0007669"/>
    <property type="project" value="InterPro"/>
</dbReference>
<gene>
    <name evidence="3" type="ORF">JF888_03370</name>
</gene>
<dbReference type="InterPro" id="IPR013783">
    <property type="entry name" value="Ig-like_fold"/>
</dbReference>
<dbReference type="AlphaFoldDB" id="A0A934NCM3"/>
<dbReference type="Gene3D" id="2.60.40.10">
    <property type="entry name" value="Immunoglobulins"/>
    <property type="match status" value="1"/>
</dbReference>
<evidence type="ECO:0000313" key="4">
    <source>
        <dbReference type="Proteomes" id="UP000620075"/>
    </source>
</evidence>
<organism evidence="3 4">
    <name type="scientific">Candidatus Dormiibacter inghamiae</name>
    <dbReference type="NCBI Taxonomy" id="3127013"/>
    <lineage>
        <taxon>Bacteria</taxon>
        <taxon>Bacillati</taxon>
        <taxon>Candidatus Dormiibacterota</taxon>
        <taxon>Candidatus Dormibacteria</taxon>
        <taxon>Candidatus Dormibacterales</taxon>
        <taxon>Candidatus Dormibacteraceae</taxon>
        <taxon>Candidatus Dormiibacter</taxon>
    </lineage>
</organism>
<dbReference type="PANTHER" id="PTHR43002">
    <property type="entry name" value="GLYCOGEN DEBRANCHING ENZYME"/>
    <property type="match status" value="1"/>
</dbReference>
<evidence type="ECO:0000256" key="1">
    <source>
        <dbReference type="ARBA" id="ARBA00008061"/>
    </source>
</evidence>
<dbReference type="RefSeq" id="WP_338176622.1">
    <property type="nucleotide sequence ID" value="NZ_JAEKNQ010000018.1"/>
</dbReference>
<protein>
    <recommendedName>
        <fullName evidence="2">Glycosyl hydrolase family 13 catalytic domain-containing protein</fullName>
    </recommendedName>
</protein>
<dbReference type="Pfam" id="PF00128">
    <property type="entry name" value="Alpha-amylase"/>
    <property type="match status" value="1"/>
</dbReference>
<sequence>MEGRRLPLERKPEGWWSSTVIARPGQVHGFVLDGAEPLPDPRSRWQPHGVHGLSWVDAPAAYGWSDADWRGLGLSEAVIYELHTGTFTEAGTLEGIIEKLPHLLGLGVNCLELMPVVEFAGERGWGYDGVDLYAPHHAYGGPEALRRLVDACHQHGLAVVLDVVYNHLGPEGNYLGRYGTYFTSRHQTGGARFRHRQRADMAPRLPR</sequence>
<feature type="domain" description="Glycosyl hydrolase family 13 catalytic" evidence="2">
    <location>
        <begin position="87"/>
        <end position="175"/>
    </location>
</feature>
<dbReference type="Gene3D" id="3.20.20.80">
    <property type="entry name" value="Glycosidases"/>
    <property type="match status" value="1"/>
</dbReference>
<dbReference type="InterPro" id="IPR017853">
    <property type="entry name" value="GH"/>
</dbReference>
<comment type="similarity">
    <text evidence="1">Belongs to the glycosyl hydrolase 13 family.</text>
</comment>
<dbReference type="EMBL" id="JAEKNQ010000018">
    <property type="protein sequence ID" value="MBJ7602223.1"/>
    <property type="molecule type" value="Genomic_DNA"/>
</dbReference>
<dbReference type="InterPro" id="IPR014756">
    <property type="entry name" value="Ig_E-set"/>
</dbReference>
<proteinExistence type="inferred from homology"/>
<accession>A0A934NCM3</accession>
<evidence type="ECO:0000259" key="2">
    <source>
        <dbReference type="Pfam" id="PF00128"/>
    </source>
</evidence>
<reference evidence="3 4" key="1">
    <citation type="submission" date="2020-10" db="EMBL/GenBank/DDBJ databases">
        <title>Ca. Dormibacterota MAGs.</title>
        <authorList>
            <person name="Montgomery K."/>
        </authorList>
    </citation>
    <scope>NUCLEOTIDE SEQUENCE [LARGE SCALE GENOMIC DNA]</scope>
    <source>
        <strain evidence="3">SC8811_S16_3</strain>
    </source>
</reference>
<comment type="caution">
    <text evidence="3">The sequence shown here is derived from an EMBL/GenBank/DDBJ whole genome shotgun (WGS) entry which is preliminary data.</text>
</comment>
<dbReference type="SUPFAM" id="SSF81296">
    <property type="entry name" value="E set domains"/>
    <property type="match status" value="1"/>
</dbReference>
<dbReference type="SUPFAM" id="SSF51445">
    <property type="entry name" value="(Trans)glycosidases"/>
    <property type="match status" value="1"/>
</dbReference>